<dbReference type="PANTHER" id="PTHR10000:SF8">
    <property type="entry name" value="HAD SUPERFAMILY HYDROLASE-LIKE, TYPE 3"/>
    <property type="match status" value="1"/>
</dbReference>
<keyword evidence="1" id="KW-0378">Hydrolase</keyword>
<organism evidence="1 2">
    <name type="scientific">Heliomicrobium gestii</name>
    <name type="common">Heliobacterium gestii</name>
    <dbReference type="NCBI Taxonomy" id="2699"/>
    <lineage>
        <taxon>Bacteria</taxon>
        <taxon>Bacillati</taxon>
        <taxon>Bacillota</taxon>
        <taxon>Clostridia</taxon>
        <taxon>Eubacteriales</taxon>
        <taxon>Heliobacteriaceae</taxon>
        <taxon>Heliomicrobium</taxon>
    </lineage>
</organism>
<protein>
    <submittedName>
        <fullName evidence="1">Cof-type HAD-IIB family hydrolase</fullName>
    </submittedName>
</protein>
<dbReference type="RefSeq" id="WP_161262347.1">
    <property type="nucleotide sequence ID" value="NZ_JAFBDC010000008.1"/>
</dbReference>
<dbReference type="InterPro" id="IPR023214">
    <property type="entry name" value="HAD_sf"/>
</dbReference>
<dbReference type="PANTHER" id="PTHR10000">
    <property type="entry name" value="PHOSPHOSERINE PHOSPHATASE"/>
    <property type="match status" value="1"/>
</dbReference>
<dbReference type="GO" id="GO:0016791">
    <property type="term" value="F:phosphatase activity"/>
    <property type="evidence" value="ECO:0007669"/>
    <property type="project" value="TreeGrafter"/>
</dbReference>
<reference evidence="1 2" key="1">
    <citation type="submission" date="2020-01" db="EMBL/GenBank/DDBJ databases">
        <title>Whole genome sequence of Heliobacterium gestii DSM 11169.</title>
        <authorList>
            <person name="Kyndt J.A."/>
            <person name="Meyer T.E."/>
        </authorList>
    </citation>
    <scope>NUCLEOTIDE SEQUENCE [LARGE SCALE GENOMIC DNA]</scope>
    <source>
        <strain evidence="1 2">DSM 11169</strain>
    </source>
</reference>
<dbReference type="Proteomes" id="UP000471031">
    <property type="component" value="Unassembled WGS sequence"/>
</dbReference>
<dbReference type="InterPro" id="IPR006379">
    <property type="entry name" value="HAD-SF_hydro_IIB"/>
</dbReference>
<dbReference type="Gene3D" id="3.40.50.1000">
    <property type="entry name" value="HAD superfamily/HAD-like"/>
    <property type="match status" value="1"/>
</dbReference>
<evidence type="ECO:0000313" key="2">
    <source>
        <dbReference type="Proteomes" id="UP000471031"/>
    </source>
</evidence>
<gene>
    <name evidence="1" type="ORF">GTO89_12055</name>
</gene>
<dbReference type="SFLD" id="SFLDS00003">
    <property type="entry name" value="Haloacid_Dehalogenase"/>
    <property type="match status" value="1"/>
</dbReference>
<dbReference type="CDD" id="cd07516">
    <property type="entry name" value="HAD_Pase"/>
    <property type="match status" value="1"/>
</dbReference>
<proteinExistence type="predicted"/>
<name>A0A845LAJ8_HELGE</name>
<comment type="caution">
    <text evidence="1">The sequence shown here is derived from an EMBL/GenBank/DDBJ whole genome shotgun (WGS) entry which is preliminary data.</text>
</comment>
<dbReference type="Gene3D" id="3.30.1240.10">
    <property type="match status" value="1"/>
</dbReference>
<dbReference type="SUPFAM" id="SSF56784">
    <property type="entry name" value="HAD-like"/>
    <property type="match status" value="1"/>
</dbReference>
<dbReference type="GO" id="GO:0005829">
    <property type="term" value="C:cytosol"/>
    <property type="evidence" value="ECO:0007669"/>
    <property type="project" value="TreeGrafter"/>
</dbReference>
<dbReference type="NCBIfam" id="TIGR00099">
    <property type="entry name" value="Cof-subfamily"/>
    <property type="match status" value="1"/>
</dbReference>
<dbReference type="NCBIfam" id="TIGR01484">
    <property type="entry name" value="HAD-SF-IIB"/>
    <property type="match status" value="1"/>
</dbReference>
<dbReference type="AlphaFoldDB" id="A0A845LAJ8"/>
<keyword evidence="2" id="KW-1185">Reference proteome</keyword>
<dbReference type="InterPro" id="IPR000150">
    <property type="entry name" value="Cof"/>
</dbReference>
<sequence length="277" mass="30656">MSPIRLVAMDMDGTLLDEKRRIPEPVAQRIAELRQAGVIFTIATGRIYRSAMPYAQQLELKAPLITCNGALIRHPENGPILHHRRLDAQQVISLLQWLKGKSSDALRYSFHGDDVFTDRTHEYTASYERALGLSFHFVDDLAAHLAGGPDRHPTMFVLMTDPAATPSMTQEILEHLNGAVAITNSHDYFIEILHPEVSKGAALAQLAASLSIDQSEVMAIGDNHNDLSMIRWAGQGVFVANAPEALHREADYVTRARNSMGVLEALNRLFPPLSHVP</sequence>
<dbReference type="EMBL" id="WXEX01000010">
    <property type="protein sequence ID" value="MZP43777.1"/>
    <property type="molecule type" value="Genomic_DNA"/>
</dbReference>
<dbReference type="SFLD" id="SFLDG01140">
    <property type="entry name" value="C2.B:_Phosphomannomutase_and_P"/>
    <property type="match status" value="1"/>
</dbReference>
<dbReference type="OrthoDB" id="9781413at2"/>
<evidence type="ECO:0000313" key="1">
    <source>
        <dbReference type="EMBL" id="MZP43777.1"/>
    </source>
</evidence>
<dbReference type="InterPro" id="IPR036412">
    <property type="entry name" value="HAD-like_sf"/>
</dbReference>
<accession>A0A845LAJ8</accession>
<dbReference type="GO" id="GO:0000287">
    <property type="term" value="F:magnesium ion binding"/>
    <property type="evidence" value="ECO:0007669"/>
    <property type="project" value="TreeGrafter"/>
</dbReference>
<dbReference type="Pfam" id="PF08282">
    <property type="entry name" value="Hydrolase_3"/>
    <property type="match status" value="1"/>
</dbReference>